<sequence>MVFIPMKNIGYTFGMRSTSTPSNAPSSDTRPLSSNTSSLTSKEFIMGRIKENFDLETQSCLAKDCNTSSDAEVNRGNSTQLQYQLRRLRRRCAKLERKLQEKEADIQAMQEQQQLRFPLLVHETMRSLRSLDSSKSEQIANPSVLSHSVISSIAQDRIDTDARIHEYEQQIAELYEENQQEKLKNEMLSECLRDQKHAKAKLMKACKHVKQELQAMKDSGLSQMLVDIEARCDALEKEKAQITKELLTERALRAEQESQQKITSNQLDDLVLESTRWEDIVTRKNEQLQQSRDQICEQQLTIENLKADLKGVEQTFSRPRELCREDEQEEMEQLKSTLSIQRTKLEEVQRELQRQKTENDFLRHRLASQHGERQYLDDNSSCASTETYDKVLIQVRFIKKRLCALRALVQTYEETNTLDINLLSEEELFRKNFPDNDTVAARSCKEYAMQLSGGILEAARYVSELQQVVEDASARLLGSTCALQ</sequence>
<proteinExistence type="predicted"/>
<evidence type="ECO:0000256" key="1">
    <source>
        <dbReference type="SAM" id="Coils"/>
    </source>
</evidence>
<protein>
    <submittedName>
        <fullName evidence="3">Uncharacterized protein</fullName>
    </submittedName>
</protein>
<feature type="compositionally biased region" description="Polar residues" evidence="2">
    <location>
        <begin position="15"/>
        <end position="39"/>
    </location>
</feature>
<evidence type="ECO:0000313" key="4">
    <source>
        <dbReference type="Proteomes" id="UP000028582"/>
    </source>
</evidence>
<name>A0A081AH45_PHYNI</name>
<dbReference type="AlphaFoldDB" id="A0A081AH45"/>
<evidence type="ECO:0000256" key="2">
    <source>
        <dbReference type="SAM" id="MobiDB-lite"/>
    </source>
</evidence>
<gene>
    <name evidence="3" type="ORF">F444_06715</name>
</gene>
<organism evidence="3 4">
    <name type="scientific">Phytophthora nicotianae P1976</name>
    <dbReference type="NCBI Taxonomy" id="1317066"/>
    <lineage>
        <taxon>Eukaryota</taxon>
        <taxon>Sar</taxon>
        <taxon>Stramenopiles</taxon>
        <taxon>Oomycota</taxon>
        <taxon>Peronosporomycetes</taxon>
        <taxon>Peronosporales</taxon>
        <taxon>Peronosporaceae</taxon>
        <taxon>Phytophthora</taxon>
    </lineage>
</organism>
<comment type="caution">
    <text evidence="3">The sequence shown here is derived from an EMBL/GenBank/DDBJ whole genome shotgun (WGS) entry which is preliminary data.</text>
</comment>
<dbReference type="OrthoDB" id="126480at2759"/>
<feature type="coiled-coil region" evidence="1">
    <location>
        <begin position="324"/>
        <end position="365"/>
    </location>
</feature>
<evidence type="ECO:0000313" key="3">
    <source>
        <dbReference type="EMBL" id="ETO78206.1"/>
    </source>
</evidence>
<feature type="coiled-coil region" evidence="1">
    <location>
        <begin position="78"/>
        <end position="112"/>
    </location>
</feature>
<feature type="region of interest" description="Disordered" evidence="2">
    <location>
        <begin position="14"/>
        <end position="39"/>
    </location>
</feature>
<dbReference type="EMBL" id="ANJA01001220">
    <property type="protein sequence ID" value="ETO78206.1"/>
    <property type="molecule type" value="Genomic_DNA"/>
</dbReference>
<accession>A0A081AH45</accession>
<reference evidence="3 4" key="1">
    <citation type="submission" date="2013-11" db="EMBL/GenBank/DDBJ databases">
        <title>The Genome Sequence of Phytophthora parasitica P1976.</title>
        <authorList>
            <consortium name="The Broad Institute Genomics Platform"/>
            <person name="Russ C."/>
            <person name="Tyler B."/>
            <person name="Panabieres F."/>
            <person name="Shan W."/>
            <person name="Tripathy S."/>
            <person name="Grunwald N."/>
            <person name="Machado M."/>
            <person name="Johnson C.S."/>
            <person name="Walker B."/>
            <person name="Young S."/>
            <person name="Zeng Q."/>
            <person name="Gargeya S."/>
            <person name="Fitzgerald M."/>
            <person name="Haas B."/>
            <person name="Abouelleil A."/>
            <person name="Allen A.W."/>
            <person name="Alvarado L."/>
            <person name="Arachchi H.M."/>
            <person name="Berlin A.M."/>
            <person name="Chapman S.B."/>
            <person name="Gainer-Dewar J."/>
            <person name="Goldberg J."/>
            <person name="Griggs A."/>
            <person name="Gujja S."/>
            <person name="Hansen M."/>
            <person name="Howarth C."/>
            <person name="Imamovic A."/>
            <person name="Ireland A."/>
            <person name="Larimer J."/>
            <person name="McCowan C."/>
            <person name="Murphy C."/>
            <person name="Pearson M."/>
            <person name="Poon T.W."/>
            <person name="Priest M."/>
            <person name="Roberts A."/>
            <person name="Saif S."/>
            <person name="Shea T."/>
            <person name="Sisk P."/>
            <person name="Sykes S."/>
            <person name="Wortman J."/>
            <person name="Nusbaum C."/>
            <person name="Birren B."/>
        </authorList>
    </citation>
    <scope>NUCLEOTIDE SEQUENCE [LARGE SCALE GENOMIC DNA]</scope>
    <source>
        <strain evidence="3 4">P1976</strain>
    </source>
</reference>
<feature type="coiled-coil region" evidence="1">
    <location>
        <begin position="157"/>
        <end position="257"/>
    </location>
</feature>
<keyword evidence="1" id="KW-0175">Coiled coil</keyword>
<dbReference type="Proteomes" id="UP000028582">
    <property type="component" value="Unassembled WGS sequence"/>
</dbReference>